<keyword evidence="5" id="KW-0505">Motor protein</keyword>
<dbReference type="OrthoDB" id="3176171at2759"/>
<dbReference type="EMBL" id="UXSR01000670">
    <property type="protein sequence ID" value="VDD77203.1"/>
    <property type="molecule type" value="Genomic_DNA"/>
</dbReference>
<organism evidence="11">
    <name type="scientific">Mesocestoides corti</name>
    <name type="common">Flatworm</name>
    <dbReference type="NCBI Taxonomy" id="53468"/>
    <lineage>
        <taxon>Eukaryota</taxon>
        <taxon>Metazoa</taxon>
        <taxon>Spiralia</taxon>
        <taxon>Lophotrochozoa</taxon>
        <taxon>Platyhelminthes</taxon>
        <taxon>Cestoda</taxon>
        <taxon>Eucestoda</taxon>
        <taxon>Cyclophyllidea</taxon>
        <taxon>Mesocestoididae</taxon>
        <taxon>Mesocestoides</taxon>
    </lineage>
</organism>
<evidence type="ECO:0000256" key="3">
    <source>
        <dbReference type="ARBA" id="ARBA00022840"/>
    </source>
</evidence>
<evidence type="ECO:0000256" key="1">
    <source>
        <dbReference type="ARBA" id="ARBA00004245"/>
    </source>
</evidence>
<feature type="compositionally biased region" description="Low complexity" evidence="7">
    <location>
        <begin position="13"/>
        <end position="23"/>
    </location>
</feature>
<feature type="coiled-coil region" evidence="6">
    <location>
        <begin position="355"/>
        <end position="396"/>
    </location>
</feature>
<dbReference type="PANTHER" id="PTHR47972:SF28">
    <property type="entry name" value="KINESIN-LIKE PROTEIN KLP-3"/>
    <property type="match status" value="1"/>
</dbReference>
<keyword evidence="2 5" id="KW-0547">Nucleotide-binding</keyword>
<dbReference type="PROSITE" id="PS50067">
    <property type="entry name" value="KINESIN_MOTOR_2"/>
    <property type="match status" value="1"/>
</dbReference>
<dbReference type="STRING" id="53468.A0A0R3U8J7"/>
<dbReference type="GO" id="GO:0007018">
    <property type="term" value="P:microtubule-based movement"/>
    <property type="evidence" value="ECO:0007669"/>
    <property type="project" value="InterPro"/>
</dbReference>
<feature type="region of interest" description="Disordered" evidence="7">
    <location>
        <begin position="1"/>
        <end position="35"/>
    </location>
</feature>
<keyword evidence="10" id="KW-1185">Reference proteome</keyword>
<evidence type="ECO:0000313" key="10">
    <source>
        <dbReference type="Proteomes" id="UP000267029"/>
    </source>
</evidence>
<protein>
    <submittedName>
        <fullName evidence="11">Kinesin motor domain-containing protein</fullName>
    </submittedName>
</protein>
<evidence type="ECO:0000256" key="5">
    <source>
        <dbReference type="PROSITE-ProRule" id="PRU00283"/>
    </source>
</evidence>
<dbReference type="WBParaSite" id="MCU_010455-RA">
    <property type="protein sequence ID" value="MCU_010455-RA"/>
    <property type="gene ID" value="MCU_010455"/>
</dbReference>
<reference evidence="9 10" key="1">
    <citation type="submission" date="2018-10" db="EMBL/GenBank/DDBJ databases">
        <authorList>
            <consortium name="Pathogen Informatics"/>
        </authorList>
    </citation>
    <scope>NUCLEOTIDE SEQUENCE [LARGE SCALE GENOMIC DNA]</scope>
</reference>
<dbReference type="PANTHER" id="PTHR47972">
    <property type="entry name" value="KINESIN-LIKE PROTEIN KLP-3"/>
    <property type="match status" value="1"/>
</dbReference>
<sequence>RGAKLVEDKSRISSPSSASLNLSDLDDDPPAIGRSRLATACTDNSHSRSAISPRLGSPDYFQTPNFTAVTAGSRSKSHIPEPTTDLTKYRLNYPSLLATVRRLVSGKAAPNATQTLGPFAEEILRQRVDTSPPNTWSMFDVVDNAITQIRRQWKCRYYALLDAVDLLYKDYQLLYRVSETQRRVLTSPMVDRLLASYSDNAVMGNDEITQTGTLSSLDPVTHLASRIAQHAPCIEGTKFWPHRYCASVAFVIDVIAQCRLANAELNKITAFNERVLHQVQQAVDQKNQLTQRIVEQQSTLSQLSASMAEMRRQIASLENGTPQPHPRLRGRILTTLERQRSRSSEWVPVRPSRHTEELRRSLAAKRRKLAALELALQEEEKKRRQMHNRLQEITGNVRVHCRLRPHSPSCQGKSHLKVSSGNKVLVYPETMWRSFVSYRAAVPKPNSNPDGCKCFIFDRVFGPDAKQQTVYNELDDLIVSCVDGFNVCIMAYGQTGSGKTHTMVGTRADPGVNRRAIQRLLQLCKARQHWNYQLSLSMLEVYQEEVFDLLADVPGRFESGDGLGSALKSTLTYHTRRLSPAAFMPSSTNKSFAQPRPSLERRRSMVRLLSTRDDGLVLQNLTERAVDNEAEAMQLMELAERRRSTGATRLNSRSSRSHMLLLLRVVGQHAFHKTRRNGTLILADLAGSENVNKSGSVGKSFQEATCINKSLSSLSRVFDSLRKHEKPTYRESKLTYLLKPTLGGDAKCLVLINIRSEPENLEETLKAMSFGQGALQVAPWKSGNAGTHQGALAAKRKHPRYLTG</sequence>
<proteinExistence type="inferred from homology"/>
<comment type="subcellular location">
    <subcellularLocation>
        <location evidence="1">Cytoplasm</location>
        <location evidence="1">Cytoskeleton</location>
    </subcellularLocation>
</comment>
<evidence type="ECO:0000256" key="4">
    <source>
        <dbReference type="ARBA" id="ARBA00023212"/>
    </source>
</evidence>
<dbReference type="InterPro" id="IPR036961">
    <property type="entry name" value="Kinesin_motor_dom_sf"/>
</dbReference>
<dbReference type="InterPro" id="IPR027417">
    <property type="entry name" value="P-loop_NTPase"/>
</dbReference>
<dbReference type="InterPro" id="IPR001752">
    <property type="entry name" value="Kinesin_motor_dom"/>
</dbReference>
<comment type="similarity">
    <text evidence="5">Belongs to the TRAFAC class myosin-kinesin ATPase superfamily. Kinesin family.</text>
</comment>
<dbReference type="InterPro" id="IPR027640">
    <property type="entry name" value="Kinesin-like_fam"/>
</dbReference>
<dbReference type="PRINTS" id="PR00380">
    <property type="entry name" value="KINESINHEAVY"/>
</dbReference>
<feature type="binding site" evidence="5">
    <location>
        <begin position="493"/>
        <end position="500"/>
    </location>
    <ligand>
        <name>ATP</name>
        <dbReference type="ChEBI" id="CHEBI:30616"/>
    </ligand>
</feature>
<evidence type="ECO:0000313" key="11">
    <source>
        <dbReference type="WBParaSite" id="MCU_010455-RA"/>
    </source>
</evidence>
<dbReference type="AlphaFoldDB" id="A0A0R3U8J7"/>
<accession>A0A0R3U8J7</accession>
<keyword evidence="4" id="KW-0206">Cytoskeleton</keyword>
<name>A0A0R3U8J7_MESCO</name>
<feature type="domain" description="Kinesin motor" evidence="8">
    <location>
        <begin position="396"/>
        <end position="777"/>
    </location>
</feature>
<evidence type="ECO:0000256" key="2">
    <source>
        <dbReference type="ARBA" id="ARBA00022741"/>
    </source>
</evidence>
<dbReference type="GO" id="GO:0005524">
    <property type="term" value="F:ATP binding"/>
    <property type="evidence" value="ECO:0007669"/>
    <property type="project" value="UniProtKB-UniRule"/>
</dbReference>
<keyword evidence="3 5" id="KW-0067">ATP-binding</keyword>
<evidence type="ECO:0000256" key="6">
    <source>
        <dbReference type="SAM" id="Coils"/>
    </source>
</evidence>
<dbReference type="GO" id="GO:0003777">
    <property type="term" value="F:microtubule motor activity"/>
    <property type="evidence" value="ECO:0007669"/>
    <property type="project" value="InterPro"/>
</dbReference>
<dbReference type="GO" id="GO:0015630">
    <property type="term" value="C:microtubule cytoskeleton"/>
    <property type="evidence" value="ECO:0007669"/>
    <property type="project" value="TreeGrafter"/>
</dbReference>
<keyword evidence="4" id="KW-0963">Cytoplasm</keyword>
<dbReference type="SUPFAM" id="SSF52540">
    <property type="entry name" value="P-loop containing nucleoside triphosphate hydrolases"/>
    <property type="match status" value="1"/>
</dbReference>
<keyword evidence="6" id="KW-0175">Coiled coil</keyword>
<evidence type="ECO:0000313" key="9">
    <source>
        <dbReference type="EMBL" id="VDD77203.1"/>
    </source>
</evidence>
<dbReference type="Pfam" id="PF00225">
    <property type="entry name" value="Kinesin"/>
    <property type="match status" value="1"/>
</dbReference>
<dbReference type="SMART" id="SM00129">
    <property type="entry name" value="KISc"/>
    <property type="match status" value="1"/>
</dbReference>
<dbReference type="Proteomes" id="UP000267029">
    <property type="component" value="Unassembled WGS sequence"/>
</dbReference>
<feature type="compositionally biased region" description="Basic and acidic residues" evidence="7">
    <location>
        <begin position="1"/>
        <end position="11"/>
    </location>
</feature>
<dbReference type="Gene3D" id="3.40.850.10">
    <property type="entry name" value="Kinesin motor domain"/>
    <property type="match status" value="1"/>
</dbReference>
<reference evidence="11" key="2">
    <citation type="submission" date="2019-11" db="UniProtKB">
        <authorList>
            <consortium name="WormBaseParasite"/>
        </authorList>
    </citation>
    <scope>IDENTIFICATION</scope>
</reference>
<evidence type="ECO:0000256" key="7">
    <source>
        <dbReference type="SAM" id="MobiDB-lite"/>
    </source>
</evidence>
<evidence type="ECO:0000259" key="8">
    <source>
        <dbReference type="PROSITE" id="PS50067"/>
    </source>
</evidence>
<feature type="coiled-coil region" evidence="6">
    <location>
        <begin position="272"/>
        <end position="320"/>
    </location>
</feature>
<dbReference type="GO" id="GO:0008017">
    <property type="term" value="F:microtubule binding"/>
    <property type="evidence" value="ECO:0007669"/>
    <property type="project" value="InterPro"/>
</dbReference>
<gene>
    <name evidence="9" type="ORF">MCOS_LOCUS3206</name>
</gene>